<keyword evidence="1" id="KW-0175">Coiled coil</keyword>
<dbReference type="EMBL" id="QJPH01000373">
    <property type="protein sequence ID" value="PZN75865.1"/>
    <property type="molecule type" value="Genomic_DNA"/>
</dbReference>
<sequence length="377" mass="43253">AYHYPPLPDKQGEPAKPWWDDPAYNYPPLPENQGDPGQNDPFGLTLEEKLVLARNNAWRNILGKKGSDSINFFEITAKHYVHANDENKPAFMAFLADPAYVQACKNAEALAKAIVDFRNYFQDYTEILKREGRDIKGREKMDGYKKKILDHYDGVFKDTNLYDQAAVDKVLYGAQRDLERLEAAKANYVNNPNLALEEQTRIETLNREFAQYVAKQKQLSELNKMDQKNLQDTGKSVANPGDIQKMQEQYKQGNLALANQQQYEALSEQIQQQQTMEQNMAILGNDQNLQTAAKQTEENAKKLGNVKLSSPDASQRMTEINLSVNQTQANLDLLYQQKIQSLSKQEQQEINENQDEYKNDQQKDDNAQDYQNSIENE</sequence>
<name>A0A2W4QV03_9GAMM</name>
<accession>A0A2W4QV03</accession>
<feature type="non-terminal residue" evidence="3">
    <location>
        <position position="1"/>
    </location>
</feature>
<proteinExistence type="predicted"/>
<feature type="compositionally biased region" description="Low complexity" evidence="2">
    <location>
        <begin position="368"/>
        <end position="377"/>
    </location>
</feature>
<feature type="region of interest" description="Disordered" evidence="2">
    <location>
        <begin position="341"/>
        <end position="377"/>
    </location>
</feature>
<feature type="region of interest" description="Disordered" evidence="2">
    <location>
        <begin position="1"/>
        <end position="42"/>
    </location>
</feature>
<gene>
    <name evidence="3" type="ORF">DM484_17750</name>
</gene>
<protein>
    <submittedName>
        <fullName evidence="3">Uncharacterized protein</fullName>
    </submittedName>
</protein>
<feature type="coiled-coil region" evidence="1">
    <location>
        <begin position="171"/>
        <end position="222"/>
    </location>
</feature>
<organism evidence="3 4">
    <name type="scientific">Candidatus Methylumidiphilus alinenensis</name>
    <dbReference type="NCBI Taxonomy" id="2202197"/>
    <lineage>
        <taxon>Bacteria</taxon>
        <taxon>Pseudomonadati</taxon>
        <taxon>Pseudomonadota</taxon>
        <taxon>Gammaproteobacteria</taxon>
        <taxon>Methylococcales</taxon>
        <taxon>Candidatus Methylumidiphilus</taxon>
    </lineage>
</organism>
<dbReference type="Proteomes" id="UP000249396">
    <property type="component" value="Unassembled WGS sequence"/>
</dbReference>
<evidence type="ECO:0000313" key="3">
    <source>
        <dbReference type="EMBL" id="PZN75865.1"/>
    </source>
</evidence>
<evidence type="ECO:0000256" key="2">
    <source>
        <dbReference type="SAM" id="MobiDB-lite"/>
    </source>
</evidence>
<comment type="caution">
    <text evidence="3">The sequence shown here is derived from an EMBL/GenBank/DDBJ whole genome shotgun (WGS) entry which is preliminary data.</text>
</comment>
<evidence type="ECO:0000256" key="1">
    <source>
        <dbReference type="SAM" id="Coils"/>
    </source>
</evidence>
<reference evidence="3 4" key="1">
    <citation type="journal article" date="2018" name="Aquat. Microb. Ecol.">
        <title>Gammaproteobacterial methanotrophs dominate.</title>
        <authorList>
            <person name="Rissanen A.J."/>
            <person name="Saarenheimo J."/>
            <person name="Tiirola M."/>
            <person name="Peura S."/>
            <person name="Aalto S.L."/>
            <person name="Karvinen A."/>
            <person name="Nykanen H."/>
        </authorList>
    </citation>
    <scope>NUCLEOTIDE SEQUENCE [LARGE SCALE GENOMIC DNA]</scope>
    <source>
        <strain evidence="3">AMbin10</strain>
    </source>
</reference>
<feature type="compositionally biased region" description="Basic and acidic residues" evidence="2">
    <location>
        <begin position="355"/>
        <end position="366"/>
    </location>
</feature>
<evidence type="ECO:0000313" key="4">
    <source>
        <dbReference type="Proteomes" id="UP000249396"/>
    </source>
</evidence>
<dbReference type="AlphaFoldDB" id="A0A2W4QV03"/>